<keyword evidence="6" id="KW-1185">Reference proteome</keyword>
<evidence type="ECO:0000256" key="2">
    <source>
        <dbReference type="SAM" id="SignalP"/>
    </source>
</evidence>
<proteinExistence type="predicted"/>
<protein>
    <submittedName>
        <fullName evidence="4">Uncharacterized protein</fullName>
    </submittedName>
</protein>
<name>A0A2U1A0S8_9BURK</name>
<feature type="compositionally biased region" description="Basic and acidic residues" evidence="1">
    <location>
        <begin position="35"/>
        <end position="47"/>
    </location>
</feature>
<dbReference type="Proteomes" id="UP000533533">
    <property type="component" value="Unassembled WGS sequence"/>
</dbReference>
<accession>A0A2U1A0S8</accession>
<dbReference type="EMBL" id="QJSQ01000028">
    <property type="protein sequence ID" value="PYE16681.1"/>
    <property type="molecule type" value="Genomic_DNA"/>
</dbReference>
<evidence type="ECO:0000313" key="4">
    <source>
        <dbReference type="EMBL" id="PYE16681.1"/>
    </source>
</evidence>
<sequence length="75" mass="8094">MKMRFAAPCALALLVCAPVFMSEVFAQAGTMGTRQMRDVQRKAEQKARSNQSRQQGQQNATQQHAASAAMPASAP</sequence>
<reference evidence="4 5" key="1">
    <citation type="submission" date="2018-06" db="EMBL/GenBank/DDBJ databases">
        <title>Genomic Encyclopedia of Type Strains, Phase IV (KMG-V): Genome sequencing to study the core and pangenomes of soil and plant-associated prokaryotes.</title>
        <authorList>
            <person name="Whitman W."/>
        </authorList>
    </citation>
    <scope>NUCLEOTIDE SEQUENCE [LARGE SCALE GENOMIC DNA]</scope>
    <source>
        <strain evidence="4 5">SRCL-318</strain>
        <strain evidence="3 6">SRMrh-85</strain>
    </source>
</reference>
<dbReference type="AlphaFoldDB" id="A0A2U1A0S8"/>
<evidence type="ECO:0000313" key="5">
    <source>
        <dbReference type="Proteomes" id="UP000247772"/>
    </source>
</evidence>
<feature type="compositionally biased region" description="Low complexity" evidence="1">
    <location>
        <begin position="48"/>
        <end position="75"/>
    </location>
</feature>
<evidence type="ECO:0000256" key="1">
    <source>
        <dbReference type="SAM" id="MobiDB-lite"/>
    </source>
</evidence>
<keyword evidence="2" id="KW-0732">Signal</keyword>
<gene>
    <name evidence="4" type="ORF">C7410_12828</name>
    <name evidence="3" type="ORF">FHX59_000839</name>
</gene>
<organism evidence="4 5">
    <name type="scientific">Paraburkholderia silvatlantica</name>
    <dbReference type="NCBI Taxonomy" id="321895"/>
    <lineage>
        <taxon>Bacteria</taxon>
        <taxon>Pseudomonadati</taxon>
        <taxon>Pseudomonadota</taxon>
        <taxon>Betaproteobacteria</taxon>
        <taxon>Burkholderiales</taxon>
        <taxon>Burkholderiaceae</taxon>
        <taxon>Paraburkholderia</taxon>
    </lineage>
</organism>
<dbReference type="EMBL" id="JACHVZ010000002">
    <property type="protein sequence ID" value="MBB2926432.1"/>
    <property type="molecule type" value="Genomic_DNA"/>
</dbReference>
<feature type="chain" id="PRO_5030057696" evidence="2">
    <location>
        <begin position="29"/>
        <end position="75"/>
    </location>
</feature>
<feature type="region of interest" description="Disordered" evidence="1">
    <location>
        <begin position="31"/>
        <end position="75"/>
    </location>
</feature>
<evidence type="ECO:0000313" key="6">
    <source>
        <dbReference type="Proteomes" id="UP000533533"/>
    </source>
</evidence>
<comment type="caution">
    <text evidence="4">The sequence shown here is derived from an EMBL/GenBank/DDBJ whole genome shotgun (WGS) entry which is preliminary data.</text>
</comment>
<evidence type="ECO:0000313" key="3">
    <source>
        <dbReference type="EMBL" id="MBB2926432.1"/>
    </source>
</evidence>
<feature type="signal peptide" evidence="2">
    <location>
        <begin position="1"/>
        <end position="28"/>
    </location>
</feature>
<dbReference type="Proteomes" id="UP000247772">
    <property type="component" value="Unassembled WGS sequence"/>
</dbReference>